<reference evidence="2 3" key="1">
    <citation type="submission" date="2018-06" db="EMBL/GenBank/DDBJ databases">
        <title>Genomic Encyclopedia of Type Strains, Phase III (KMG-III): the genomes of soil and plant-associated and newly described type strains.</title>
        <authorList>
            <person name="Whitman W."/>
        </authorList>
    </citation>
    <scope>NUCLEOTIDE SEQUENCE [LARGE SCALE GENOMIC DNA]</scope>
    <source>
        <strain evidence="2 3">CGMCC 4.7090</strain>
    </source>
</reference>
<organism evidence="2 3">
    <name type="scientific">Actinoplanes lutulentus</name>
    <dbReference type="NCBI Taxonomy" id="1287878"/>
    <lineage>
        <taxon>Bacteria</taxon>
        <taxon>Bacillati</taxon>
        <taxon>Actinomycetota</taxon>
        <taxon>Actinomycetes</taxon>
        <taxon>Micromonosporales</taxon>
        <taxon>Micromonosporaceae</taxon>
        <taxon>Actinoplanes</taxon>
    </lineage>
</organism>
<proteinExistence type="predicted"/>
<protein>
    <submittedName>
        <fullName evidence="2">Uncharacterized protein</fullName>
    </submittedName>
</protein>
<name>A0A327ZLM7_9ACTN</name>
<dbReference type="EMBL" id="QLMJ01000001">
    <property type="protein sequence ID" value="RAK43255.1"/>
    <property type="molecule type" value="Genomic_DNA"/>
</dbReference>
<evidence type="ECO:0000313" key="3">
    <source>
        <dbReference type="Proteomes" id="UP000249341"/>
    </source>
</evidence>
<dbReference type="AlphaFoldDB" id="A0A327ZLM7"/>
<evidence type="ECO:0000313" key="2">
    <source>
        <dbReference type="EMBL" id="RAK43255.1"/>
    </source>
</evidence>
<dbReference type="Proteomes" id="UP000249341">
    <property type="component" value="Unassembled WGS sequence"/>
</dbReference>
<keyword evidence="3" id="KW-1185">Reference proteome</keyword>
<evidence type="ECO:0000256" key="1">
    <source>
        <dbReference type="SAM" id="MobiDB-lite"/>
    </source>
</evidence>
<feature type="region of interest" description="Disordered" evidence="1">
    <location>
        <begin position="13"/>
        <end position="52"/>
    </location>
</feature>
<accession>A0A327ZLM7</accession>
<gene>
    <name evidence="2" type="ORF">B0I29_101385</name>
</gene>
<sequence>MQHWQDVASFFVPGFNRNPKQRVSRYRSSREDAARSLRREDQRLTRSSDNPG</sequence>
<comment type="caution">
    <text evidence="2">The sequence shown here is derived from an EMBL/GenBank/DDBJ whole genome shotgun (WGS) entry which is preliminary data.</text>
</comment>
<feature type="compositionally biased region" description="Basic and acidic residues" evidence="1">
    <location>
        <begin position="28"/>
        <end position="46"/>
    </location>
</feature>